<evidence type="ECO:0000256" key="5">
    <source>
        <dbReference type="ARBA" id="ARBA00022989"/>
    </source>
</evidence>
<keyword evidence="4 9" id="KW-0812">Transmembrane</keyword>
<evidence type="ECO:0000256" key="6">
    <source>
        <dbReference type="ARBA" id="ARBA00023136"/>
    </source>
</evidence>
<feature type="compositionally biased region" description="Basic and acidic residues" evidence="8">
    <location>
        <begin position="112"/>
        <end position="124"/>
    </location>
</feature>
<keyword evidence="7" id="KW-0961">Cell wall biogenesis/degradation</keyword>
<dbReference type="InterPro" id="IPR005150">
    <property type="entry name" value="Cellulose_synth"/>
</dbReference>
<dbReference type="GO" id="GO:0071555">
    <property type="term" value="P:cell wall organization"/>
    <property type="evidence" value="ECO:0007669"/>
    <property type="project" value="UniProtKB-KW"/>
</dbReference>
<dbReference type="GO" id="GO:0016020">
    <property type="term" value="C:membrane"/>
    <property type="evidence" value="ECO:0007669"/>
    <property type="project" value="InterPro"/>
</dbReference>
<evidence type="ECO:0000256" key="3">
    <source>
        <dbReference type="ARBA" id="ARBA00022679"/>
    </source>
</evidence>
<dbReference type="AlphaFoldDB" id="A0A8X8AJ20"/>
<dbReference type="EMBL" id="JAAWWB010000002">
    <property type="protein sequence ID" value="KAG6787905.1"/>
    <property type="molecule type" value="Genomic_DNA"/>
</dbReference>
<dbReference type="Proteomes" id="UP000886885">
    <property type="component" value="Chromosome 1D"/>
</dbReference>
<feature type="transmembrane region" description="Helical" evidence="9">
    <location>
        <begin position="198"/>
        <end position="220"/>
    </location>
</feature>
<feature type="transmembrane region" description="Helical" evidence="9">
    <location>
        <begin position="232"/>
        <end position="253"/>
    </location>
</feature>
<gene>
    <name evidence="10" type="ORF">POTOM_003952</name>
</gene>
<name>A0A8X8AJ20_POPTO</name>
<reference evidence="10" key="1">
    <citation type="journal article" date="2020" name="bioRxiv">
        <title>Hybrid origin of Populus tomentosa Carr. identified through genome sequencing and phylogenomic analysis.</title>
        <authorList>
            <person name="An X."/>
            <person name="Gao K."/>
            <person name="Chen Z."/>
            <person name="Li J."/>
            <person name="Yang X."/>
            <person name="Yang X."/>
            <person name="Zhou J."/>
            <person name="Guo T."/>
            <person name="Zhao T."/>
            <person name="Huang S."/>
            <person name="Miao D."/>
            <person name="Khan W.U."/>
            <person name="Rao P."/>
            <person name="Ye M."/>
            <person name="Lei B."/>
            <person name="Liao W."/>
            <person name="Wang J."/>
            <person name="Ji L."/>
            <person name="Li Y."/>
            <person name="Guo B."/>
            <person name="Mustafa N.S."/>
            <person name="Li S."/>
            <person name="Yun Q."/>
            <person name="Keller S.R."/>
            <person name="Mao J."/>
            <person name="Zhang R."/>
            <person name="Strauss S.H."/>
        </authorList>
    </citation>
    <scope>NUCLEOTIDE SEQUENCE</scope>
    <source>
        <strain evidence="10">GM15</strain>
        <tissue evidence="10">Leaf</tissue>
    </source>
</reference>
<dbReference type="PANTHER" id="PTHR13301">
    <property type="entry name" value="X-BOX TRANSCRIPTION FACTOR-RELATED"/>
    <property type="match status" value="1"/>
</dbReference>
<protein>
    <submittedName>
        <fullName evidence="10">Uncharacterized protein</fullName>
    </submittedName>
</protein>
<keyword evidence="3" id="KW-0808">Transferase</keyword>
<accession>A0A8X8AJ20</accession>
<feature type="compositionally biased region" description="Polar residues" evidence="8">
    <location>
        <begin position="74"/>
        <end position="100"/>
    </location>
</feature>
<evidence type="ECO:0000256" key="1">
    <source>
        <dbReference type="ARBA" id="ARBA00004308"/>
    </source>
</evidence>
<keyword evidence="2" id="KW-0328">Glycosyltransferase</keyword>
<dbReference type="GO" id="GO:0030244">
    <property type="term" value="P:cellulose biosynthetic process"/>
    <property type="evidence" value="ECO:0007669"/>
    <property type="project" value="InterPro"/>
</dbReference>
<keyword evidence="6 9" id="KW-0472">Membrane</keyword>
<proteinExistence type="predicted"/>
<keyword evidence="11" id="KW-1185">Reference proteome</keyword>
<comment type="caution">
    <text evidence="10">The sequence shown here is derived from an EMBL/GenBank/DDBJ whole genome shotgun (WGS) entry which is preliminary data.</text>
</comment>
<evidence type="ECO:0000256" key="7">
    <source>
        <dbReference type="ARBA" id="ARBA00023316"/>
    </source>
</evidence>
<evidence type="ECO:0000256" key="9">
    <source>
        <dbReference type="SAM" id="Phobius"/>
    </source>
</evidence>
<keyword evidence="5 9" id="KW-1133">Transmembrane helix</keyword>
<evidence type="ECO:0000256" key="2">
    <source>
        <dbReference type="ARBA" id="ARBA00022676"/>
    </source>
</evidence>
<organism evidence="10 11">
    <name type="scientific">Populus tomentosa</name>
    <name type="common">Chinese white poplar</name>
    <dbReference type="NCBI Taxonomy" id="118781"/>
    <lineage>
        <taxon>Eukaryota</taxon>
        <taxon>Viridiplantae</taxon>
        <taxon>Streptophyta</taxon>
        <taxon>Embryophyta</taxon>
        <taxon>Tracheophyta</taxon>
        <taxon>Spermatophyta</taxon>
        <taxon>Magnoliopsida</taxon>
        <taxon>eudicotyledons</taxon>
        <taxon>Gunneridae</taxon>
        <taxon>Pentapetalae</taxon>
        <taxon>rosids</taxon>
        <taxon>fabids</taxon>
        <taxon>Malpighiales</taxon>
        <taxon>Salicaceae</taxon>
        <taxon>Saliceae</taxon>
        <taxon>Populus</taxon>
    </lineage>
</organism>
<evidence type="ECO:0000313" key="10">
    <source>
        <dbReference type="EMBL" id="KAG6787905.1"/>
    </source>
</evidence>
<evidence type="ECO:0000256" key="8">
    <source>
        <dbReference type="SAM" id="MobiDB-lite"/>
    </source>
</evidence>
<sequence>MATSTKPKAKNLSSQASTAGRPQQAVKFARRTSSGRIASFSHDEDLDLSGEFSGQNDYINYTVVMPPTPDNQPAWPSSENKSDGPTSRFGSEAQNASSRVGEQEDSYGSRGGDGRSNDNSKTERGMSIMKSNNRSILSRSQTGDFDHNRWLFETKGTYGVGNAYWSDQDKYGQDSELSMSDFLDKPWKPLSRKIRVPAAILSPYRILVVIRLVLLCFFLGWRVQNPNRDAMWLWGLSIVCEIWFAFSWLLDIFPKYNPINRSTDLAALRDKFEQPSPANPHGRINGLPEAIRRRSKSFNSKELKKAKSLAREKNGGVLPSEGVGDVPKATWMADGTQWPGTWLDQTADHKKGDHAGILQVMTKVPENEKVMGQPDEKKLDFTGADIRIPMISFCLFNSSHLYKEPEVIRIPLSA</sequence>
<evidence type="ECO:0000313" key="11">
    <source>
        <dbReference type="Proteomes" id="UP000886885"/>
    </source>
</evidence>
<comment type="subcellular location">
    <subcellularLocation>
        <location evidence="1">Endomembrane system</location>
    </subcellularLocation>
</comment>
<evidence type="ECO:0000256" key="4">
    <source>
        <dbReference type="ARBA" id="ARBA00022692"/>
    </source>
</evidence>
<dbReference type="GO" id="GO:0016760">
    <property type="term" value="F:cellulose synthase (UDP-forming) activity"/>
    <property type="evidence" value="ECO:0007669"/>
    <property type="project" value="InterPro"/>
</dbReference>
<dbReference type="GO" id="GO:0012505">
    <property type="term" value="C:endomembrane system"/>
    <property type="evidence" value="ECO:0007669"/>
    <property type="project" value="UniProtKB-SubCell"/>
</dbReference>
<dbReference type="OrthoDB" id="72851at2759"/>
<feature type="compositionally biased region" description="Polar residues" evidence="8">
    <location>
        <begin position="1"/>
        <end position="21"/>
    </location>
</feature>
<feature type="region of interest" description="Disordered" evidence="8">
    <location>
        <begin position="1"/>
        <end position="130"/>
    </location>
</feature>
<dbReference type="Pfam" id="PF03552">
    <property type="entry name" value="Cellulose_synt"/>
    <property type="match status" value="1"/>
</dbReference>